<dbReference type="AlphaFoldDB" id="A0A914HVT7"/>
<feature type="compositionally biased region" description="Low complexity" evidence="1">
    <location>
        <begin position="246"/>
        <end position="266"/>
    </location>
</feature>
<feature type="compositionally biased region" description="Low complexity" evidence="1">
    <location>
        <begin position="205"/>
        <end position="236"/>
    </location>
</feature>
<feature type="region of interest" description="Disordered" evidence="1">
    <location>
        <begin position="161"/>
        <end position="284"/>
    </location>
</feature>
<feature type="region of interest" description="Disordered" evidence="1">
    <location>
        <begin position="581"/>
        <end position="660"/>
    </location>
</feature>
<evidence type="ECO:0000313" key="2">
    <source>
        <dbReference type="Proteomes" id="UP000887572"/>
    </source>
</evidence>
<proteinExistence type="predicted"/>
<feature type="compositionally biased region" description="Basic and acidic residues" evidence="1">
    <location>
        <begin position="267"/>
        <end position="277"/>
    </location>
</feature>
<feature type="compositionally biased region" description="Polar residues" evidence="1">
    <location>
        <begin position="186"/>
        <end position="204"/>
    </location>
</feature>
<keyword evidence="2" id="KW-1185">Reference proteome</keyword>
<evidence type="ECO:0000313" key="3">
    <source>
        <dbReference type="WBParaSite" id="Gr19_v10_g4955.t1"/>
    </source>
</evidence>
<organism evidence="2 3">
    <name type="scientific">Globodera rostochiensis</name>
    <name type="common">Golden nematode worm</name>
    <name type="synonym">Heterodera rostochiensis</name>
    <dbReference type="NCBI Taxonomy" id="31243"/>
    <lineage>
        <taxon>Eukaryota</taxon>
        <taxon>Metazoa</taxon>
        <taxon>Ecdysozoa</taxon>
        <taxon>Nematoda</taxon>
        <taxon>Chromadorea</taxon>
        <taxon>Rhabditida</taxon>
        <taxon>Tylenchina</taxon>
        <taxon>Tylenchomorpha</taxon>
        <taxon>Tylenchoidea</taxon>
        <taxon>Heteroderidae</taxon>
        <taxon>Heteroderinae</taxon>
        <taxon>Globodera</taxon>
    </lineage>
</organism>
<protein>
    <submittedName>
        <fullName evidence="3">Spaetzle domain-containing protein</fullName>
    </submittedName>
</protein>
<feature type="compositionally biased region" description="Basic and acidic residues" evidence="1">
    <location>
        <begin position="617"/>
        <end position="628"/>
    </location>
</feature>
<sequence length="943" mass="103780">MTNPWTIGTNEMPKSKNCHKRRRWRDVFWLSPVNQLLWHVHRSSSILFCVLVSLNMLAGVRPFTRQNEISWLNNNNRTTSLSNSTGSSSNNGSSVFSTADEDELTREILALFEYDEKLASSSAEDAENNLTTTGDDGDPSNGTTNVNSTAANSPFELLQFSIDPPSDQSVSMNLTGDWMTGGGRNGNSVESGQSEQLQNGLNMDTTNATPTTAAAAITTTSSSENASALGNISSSSTERELETETTESTTTTPPSLSTGPSPTLGTDENRTTEEGIGGRDVSFTRGEAVQALEDGHKNGKAEGEDDNFSAEIESIRTSFFFDTQTTPSPPISRANDAIPSDAFLTMGNDVISAFSSIPNVAKINENAPIENSTEFDAELLNRTIARELAASTTLQSIEAQNENINNNAPSTNAVKSNISSEFDVEEAAEVSATPTAPSTTAATDNAVVAEGANRVEEMNVAAGEGVKEALEELKRSVERKMRIGDVEFVELSEYRQHLRQILTDVESVLSKWPSQVAHFSDIPKSRRFISISASMPDRNSGLFIARKNAILASVSSNFDEIRKSPSKLGTTTATTAKLAQQISTASTPLSTATHPTTAQPTSTTNPTGETTTAMRTEAPHTETGKVRPSESLVPPNARPTSSGSDSDERPSNNPRKSGLFRVEHFSSKYFSLNPLRNNSLDHCKHLAQDDLVRELKQKGTYNPELMAWDVSGVFRFLDKTITDQYERQSKPPKSNDQAVKRNVEALERLLSELNLRCDVRSPEVLSRLGNLTMNESKRSIISPSLRHQQKEDQLLRHKRNSVLAEQLVHQRLRAYDEPPGRTVRTRSKKQKIIGDVHAVPFGCDKRGDSEDGYLRLCGACQAIRKLPDEFFPPFINEVVCDEDKACLYFYDYPHGKCKQKHMNFVVLKNVGTPLCQIWEKFNLNVRVSCECFVDEMSFFSKYV</sequence>
<dbReference type="WBParaSite" id="Gr19_v10_g4955.t1">
    <property type="protein sequence ID" value="Gr19_v10_g4955.t1"/>
    <property type="gene ID" value="Gr19_v10_g4955"/>
</dbReference>
<evidence type="ECO:0000256" key="1">
    <source>
        <dbReference type="SAM" id="MobiDB-lite"/>
    </source>
</evidence>
<name>A0A914HVT7_GLORO</name>
<reference evidence="3" key="1">
    <citation type="submission" date="2022-11" db="UniProtKB">
        <authorList>
            <consortium name="WormBaseParasite"/>
        </authorList>
    </citation>
    <scope>IDENTIFICATION</scope>
</reference>
<dbReference type="PANTHER" id="PTHR33995:SF7">
    <property type="entry name" value="BURSICON SUBUNIT ALPHA-RELATED"/>
    <property type="match status" value="1"/>
</dbReference>
<dbReference type="InterPro" id="IPR029034">
    <property type="entry name" value="Cystine-knot_cytokine"/>
</dbReference>
<dbReference type="Proteomes" id="UP000887572">
    <property type="component" value="Unplaced"/>
</dbReference>
<dbReference type="SUPFAM" id="SSF57501">
    <property type="entry name" value="Cystine-knot cytokines"/>
    <property type="match status" value="1"/>
</dbReference>
<feature type="compositionally biased region" description="Low complexity" evidence="1">
    <location>
        <begin position="590"/>
        <end position="612"/>
    </location>
</feature>
<feature type="region of interest" description="Disordered" evidence="1">
    <location>
        <begin position="120"/>
        <end position="149"/>
    </location>
</feature>
<dbReference type="PANTHER" id="PTHR33995">
    <property type="entry name" value="PROTEIN CBG18546"/>
    <property type="match status" value="1"/>
</dbReference>
<accession>A0A914HVT7</accession>